<dbReference type="GO" id="GO:0032259">
    <property type="term" value="P:methylation"/>
    <property type="evidence" value="ECO:0007669"/>
    <property type="project" value="UniProtKB-KW"/>
</dbReference>
<dbReference type="PANTHER" id="PTHR44942">
    <property type="entry name" value="METHYLTRANSF_11 DOMAIN-CONTAINING PROTEIN"/>
    <property type="match status" value="1"/>
</dbReference>
<comment type="similarity">
    <text evidence="1">Belongs to the methyltransferase superfamily.</text>
</comment>
<keyword evidence="3 5" id="KW-0808">Transferase</keyword>
<sequence length="252" mass="26229">MGFEVTAAVYFRFMGRFSEPLAARFAAALDIPAGTRALDVGCGPGALTAQLVARLGVDAVSAVDPSESFVVAARERFPGLRVMTGVAEALPLPDDSVDLAVAQLVVHFLPDPVAGLAEMARVTRPGGVVAANVWDHAGNGGPLDAFWRAAHDLDPAAPGEAARPGTREGQLAELLGAAGLRDVESWSESVGARYESVDEWWATFTLGVGPAGAYVASLGDPEREALRARCAELLPAAPFEIPAVAWCARGRA</sequence>
<dbReference type="InterPro" id="IPR051052">
    <property type="entry name" value="Diverse_substrate_MTase"/>
</dbReference>
<dbReference type="InterPro" id="IPR013216">
    <property type="entry name" value="Methyltransf_11"/>
</dbReference>
<dbReference type="AlphaFoldDB" id="A0A510V371"/>
<dbReference type="InterPro" id="IPR029063">
    <property type="entry name" value="SAM-dependent_MTases_sf"/>
</dbReference>
<dbReference type="Pfam" id="PF08241">
    <property type="entry name" value="Methyltransf_11"/>
    <property type="match status" value="1"/>
</dbReference>
<accession>A0A510V371</accession>
<organism evidence="5 6">
    <name type="scientific">Cellulomonas xylanilytica</name>
    <dbReference type="NCBI Taxonomy" id="233583"/>
    <lineage>
        <taxon>Bacteria</taxon>
        <taxon>Bacillati</taxon>
        <taxon>Actinomycetota</taxon>
        <taxon>Actinomycetes</taxon>
        <taxon>Micrococcales</taxon>
        <taxon>Cellulomonadaceae</taxon>
        <taxon>Cellulomonas</taxon>
    </lineage>
</organism>
<keyword evidence="6" id="KW-1185">Reference proteome</keyword>
<keyword evidence="2 5" id="KW-0489">Methyltransferase</keyword>
<comment type="caution">
    <text evidence="5">The sequence shown here is derived from an EMBL/GenBank/DDBJ whole genome shotgun (WGS) entry which is preliminary data.</text>
</comment>
<dbReference type="Proteomes" id="UP000321118">
    <property type="component" value="Unassembled WGS sequence"/>
</dbReference>
<reference evidence="5 6" key="1">
    <citation type="submission" date="2019-07" db="EMBL/GenBank/DDBJ databases">
        <title>Whole genome shotgun sequence of Cellulomonas xylanilytica NBRC 101102.</title>
        <authorList>
            <person name="Hosoyama A."/>
            <person name="Uohara A."/>
            <person name="Ohji S."/>
            <person name="Ichikawa N."/>
        </authorList>
    </citation>
    <scope>NUCLEOTIDE SEQUENCE [LARGE SCALE GENOMIC DNA]</scope>
    <source>
        <strain evidence="5 6">NBRC 101102</strain>
    </source>
</reference>
<dbReference type="EMBL" id="BJUB01000001">
    <property type="protein sequence ID" value="GEK19575.1"/>
    <property type="molecule type" value="Genomic_DNA"/>
</dbReference>
<gene>
    <name evidence="5" type="ORF">CXY01_00950</name>
</gene>
<dbReference type="SUPFAM" id="SSF53335">
    <property type="entry name" value="S-adenosyl-L-methionine-dependent methyltransferases"/>
    <property type="match status" value="1"/>
</dbReference>
<evidence type="ECO:0000256" key="3">
    <source>
        <dbReference type="ARBA" id="ARBA00022679"/>
    </source>
</evidence>
<dbReference type="OrthoDB" id="9795634at2"/>
<dbReference type="GO" id="GO:0008757">
    <property type="term" value="F:S-adenosylmethionine-dependent methyltransferase activity"/>
    <property type="evidence" value="ECO:0007669"/>
    <property type="project" value="InterPro"/>
</dbReference>
<dbReference type="CDD" id="cd02440">
    <property type="entry name" value="AdoMet_MTases"/>
    <property type="match status" value="1"/>
</dbReference>
<evidence type="ECO:0000259" key="4">
    <source>
        <dbReference type="Pfam" id="PF08241"/>
    </source>
</evidence>
<dbReference type="PANTHER" id="PTHR44942:SF4">
    <property type="entry name" value="METHYLTRANSFERASE TYPE 11 DOMAIN-CONTAINING PROTEIN"/>
    <property type="match status" value="1"/>
</dbReference>
<evidence type="ECO:0000256" key="2">
    <source>
        <dbReference type="ARBA" id="ARBA00022603"/>
    </source>
</evidence>
<evidence type="ECO:0000256" key="1">
    <source>
        <dbReference type="ARBA" id="ARBA00008361"/>
    </source>
</evidence>
<protein>
    <submittedName>
        <fullName evidence="5">Methyltransferase</fullName>
    </submittedName>
</protein>
<dbReference type="RefSeq" id="WP_146925114.1">
    <property type="nucleotide sequence ID" value="NZ_BJUB01000001.1"/>
</dbReference>
<proteinExistence type="inferred from homology"/>
<feature type="domain" description="Methyltransferase type 11" evidence="4">
    <location>
        <begin position="38"/>
        <end position="130"/>
    </location>
</feature>
<evidence type="ECO:0000313" key="5">
    <source>
        <dbReference type="EMBL" id="GEK19575.1"/>
    </source>
</evidence>
<dbReference type="Gene3D" id="3.40.50.150">
    <property type="entry name" value="Vaccinia Virus protein VP39"/>
    <property type="match status" value="1"/>
</dbReference>
<name>A0A510V371_9CELL</name>
<evidence type="ECO:0000313" key="6">
    <source>
        <dbReference type="Proteomes" id="UP000321118"/>
    </source>
</evidence>